<dbReference type="OrthoDB" id="8047at10239"/>
<comment type="function">
    <text evidence="15">Minor protein of the capsid that localizes along the inner surface of the virion, within the central cavities beneath the L1 pentamers. Plays a role in capsid stabilization through interaction with the major capsid protein L1. Once the virion enters the host cell, L2 escorts the genomic DNA into the nucleus by promoting escape from the endosomal compartments and traffic through the host Golgi network. Mechanistically, the C-terminus of L2 possesses a cell-penetrating peptide that protudes from the host endosome, interacts with host cytoplasmic retromer cargo and thereby mediates the capsid delivery to the host trans-Golgi network. Plays a role through its interaction with host dynein in the intracellular microtubule-dependent transport of viral capsid toward the nucleus. Mediates the viral genome import into the nucleus through binding to host importins. Once within the nucleus, L2 localizes viral genomes to host PML bodies in order to activate early gene expression for establishment of infection. Later on, promotes late gene expression by interacting with the viral E2 protein and by inhibiting its transcriptional activation functions. During virion assembly, encapsidates the genome by direct interaction with the viral DNA.</text>
</comment>
<reference evidence="16 17" key="1">
    <citation type="journal article" date="2012" name="Arch. Virol.">
        <title>Characterization of novel bovine papillomavirus type 12 (BPV-12) causing epithelial papilloma.</title>
        <authorList>
            <person name="Zhu W."/>
            <person name="Dong J."/>
            <person name="Shimizu E."/>
            <person name="Hatama S."/>
            <person name="Kadota K."/>
            <person name="Goto Y."/>
            <person name="Haga T."/>
        </authorList>
    </citation>
    <scope>NUCLEOTIDE SEQUENCE [LARGE SCALE GENOMIC DNA]</scope>
    <source>
        <strain evidence="16">PR000001</strain>
    </source>
</reference>
<dbReference type="GO" id="GO:0075521">
    <property type="term" value="P:microtubule-dependent intracellular transport of viral material towards nucleus"/>
    <property type="evidence" value="ECO:0007669"/>
    <property type="project" value="UniProtKB-UniRule"/>
</dbReference>
<evidence type="ECO:0000256" key="8">
    <source>
        <dbReference type="ARBA" id="ARBA00022921"/>
    </source>
</evidence>
<keyword evidence="8 15" id="KW-0426">Late protein</keyword>
<dbReference type="EMBL" id="JF834523">
    <property type="protein sequence ID" value="AEL99909.1"/>
    <property type="molecule type" value="Genomic_DNA"/>
</dbReference>
<dbReference type="GO" id="GO:0043657">
    <property type="term" value="C:host cell"/>
    <property type="evidence" value="ECO:0007669"/>
    <property type="project" value="GOC"/>
</dbReference>
<dbReference type="GO" id="GO:0019028">
    <property type="term" value="C:viral capsid"/>
    <property type="evidence" value="ECO:0007669"/>
    <property type="project" value="UniProtKB-UniRule"/>
</dbReference>
<keyword evidence="13 15" id="KW-1015">Disulfide bond</keyword>
<dbReference type="GO" id="GO:0075732">
    <property type="term" value="P:viral penetration into host nucleus"/>
    <property type="evidence" value="ECO:0007669"/>
    <property type="project" value="UniProtKB-KW"/>
</dbReference>
<evidence type="ECO:0000256" key="7">
    <source>
        <dbReference type="ARBA" id="ARBA00022844"/>
    </source>
</evidence>
<evidence type="ECO:0000256" key="12">
    <source>
        <dbReference type="ARBA" id="ARBA00023125"/>
    </source>
</evidence>
<keyword evidence="17" id="KW-1185">Reference proteome</keyword>
<evidence type="ECO:0000256" key="3">
    <source>
        <dbReference type="ARBA" id="ARBA00022561"/>
    </source>
</evidence>
<dbReference type="InterPro" id="IPR000784">
    <property type="entry name" value="Late_L2"/>
</dbReference>
<keyword evidence="2 15" id="KW-0597">Phosphoprotein</keyword>
<protein>
    <recommendedName>
        <fullName evidence="15">Minor capsid protein L2</fullName>
    </recommendedName>
</protein>
<dbReference type="KEGG" id="vg:26101565"/>
<evidence type="ECO:0000256" key="14">
    <source>
        <dbReference type="ARBA" id="ARBA00023296"/>
    </source>
</evidence>
<keyword evidence="14 15" id="KW-1160">Virus entry into host cell</keyword>
<evidence type="ECO:0000256" key="9">
    <source>
        <dbReference type="ARBA" id="ARBA00022952"/>
    </source>
</evidence>
<comment type="caution">
    <text evidence="15">Lacks conserved residue(s) required for the propagation of feature annotation.</text>
</comment>
<comment type="similarity">
    <text evidence="15">Belongs to the papillomaviridae L2 protein family.</text>
</comment>
<evidence type="ECO:0000313" key="16">
    <source>
        <dbReference type="EMBL" id="AEL99909.1"/>
    </source>
</evidence>
<evidence type="ECO:0000256" key="4">
    <source>
        <dbReference type="ARBA" id="ARBA00022562"/>
    </source>
</evidence>
<dbReference type="GO" id="GO:0005198">
    <property type="term" value="F:structural molecule activity"/>
    <property type="evidence" value="ECO:0007669"/>
    <property type="project" value="UniProtKB-UniRule"/>
</dbReference>
<dbReference type="GO" id="GO:0046718">
    <property type="term" value="P:symbiont entry into host cell"/>
    <property type="evidence" value="ECO:0007669"/>
    <property type="project" value="UniProtKB-KW"/>
</dbReference>
<gene>
    <name evidence="15 16" type="primary">L2</name>
</gene>
<keyword evidence="3 15" id="KW-0167">Capsid protein</keyword>
<dbReference type="GeneID" id="26101565"/>
<dbReference type="Pfam" id="PF00513">
    <property type="entry name" value="Late_protein_L2"/>
    <property type="match status" value="1"/>
</dbReference>
<comment type="subcellular location">
    <subcellularLocation>
        <location evidence="15">Virion</location>
    </subcellularLocation>
    <subcellularLocation>
        <location evidence="15">Host nucleus</location>
    </subcellularLocation>
</comment>
<keyword evidence="6" id="KW-1040">Host Golgi apparatus</keyword>
<sequence>MVKAVRRKRASEETLYRGCLAGQDCPPDIKNKFEQNTIADRILKWVSSFLYFGTLGISSGKGTGGAGGYTRLGPGGGGGGGRPGVTTSRGSNVARPNVIVDSLVPAGVPIDTVAPDQAIVPLLEDTLSTDIAGSGEIEVIAEVHPPPTNGSDGIVIGLDPEPPVLEITPEEQPTSRVRTTTSRHHNLAFDAYVATTQLPGESSASDNVYIIHGFPGEVIGPPGDTVFEEIPLEEFNTSTTVDSDVRTSTPDSSFRRVLNTFQRRLYNRRLVQQVKLTDRTFLTRPSQLVRWEFENPVYEADISLLFDQDVAEVQAAPNPDFQDIVYLSRPTFEEREGYLRVSRFGRRGTIQTRSGATIGGHVHYFTDISPVRDLQDIEMQTFAETSGDSIIMQPLNESTFINDAADIGVIYDPSEPLLDDQFSESALDDRYMEDFSNIRLQVTTDQDDEPTILTVQEGIPPGSVKMFTNDTESVVHYVPNETPLSPFVPLNPATTPAIIIDFTDSTATFYLHPSLMRRRRKRHIF</sequence>
<accession>G1CR73</accession>
<keyword evidence="9 15" id="KW-1177">Microtubular inwards viral transport</keyword>
<dbReference type="HAMAP" id="MF_04003">
    <property type="entry name" value="PPV_L2"/>
    <property type="match status" value="1"/>
</dbReference>
<evidence type="ECO:0000256" key="1">
    <source>
        <dbReference type="ARBA" id="ARBA00022524"/>
    </source>
</evidence>
<evidence type="ECO:0000256" key="6">
    <source>
        <dbReference type="ARBA" id="ARBA00022812"/>
    </source>
</evidence>
<dbReference type="Proteomes" id="UP000174756">
    <property type="component" value="Segment"/>
</dbReference>
<evidence type="ECO:0000256" key="5">
    <source>
        <dbReference type="ARBA" id="ARBA00022581"/>
    </source>
</evidence>
<dbReference type="GO" id="GO:0042025">
    <property type="term" value="C:host cell nucleus"/>
    <property type="evidence" value="ECO:0007669"/>
    <property type="project" value="UniProtKB-SubCell"/>
</dbReference>
<comment type="subunit">
    <text evidence="15">Interacts with major capsid protein L1. Interacts with E2; this interaction inhibits E2 transcriptional activity but not the DNA replication function E2. Interacts with host HSPA8; this interaction is required for L2 nuclear translocation. Interacts with host importins KPNB2 and KPNB3. Forms a complex with importin alpha2-beta1 heterodimers via interaction with the importin alpha2 adapter. Interacts with host DYNLT1; this interaction is essential for virus intracellular transport during entry. Interacts (via C-terminus) with host retromer subunits VPS35 AND VPS29.</text>
</comment>
<organism evidence="16 17">
    <name type="scientific">Bos taurus papillomavirus 12</name>
    <dbReference type="NCBI Taxonomy" id="1070324"/>
    <lineage>
        <taxon>Viruses</taxon>
        <taxon>Monodnaviria</taxon>
        <taxon>Shotokuvirae</taxon>
        <taxon>Cossaviricota</taxon>
        <taxon>Papovaviricetes</taxon>
        <taxon>Zurhausenvirales</taxon>
        <taxon>Papillomaviridae</taxon>
        <taxon>Firstpapillomavirinae</taxon>
        <taxon>Xipapillomavirus</taxon>
        <taxon>Xipapillomavirus 2</taxon>
    </lineage>
</organism>
<dbReference type="RefSeq" id="YP_009175025.1">
    <property type="nucleotide sequence ID" value="NC_028126.1"/>
</dbReference>
<proteinExistence type="inferred from homology"/>
<dbReference type="GO" id="GO:0003677">
    <property type="term" value="F:DNA binding"/>
    <property type="evidence" value="ECO:0007669"/>
    <property type="project" value="UniProtKB-UniRule"/>
</dbReference>
<comment type="PTM">
    <text evidence="15">Highly phosphorylated.</text>
</comment>
<name>G1CR73_9PAPI</name>
<keyword evidence="1 15" id="KW-1163">Viral penetration into host nucleus</keyword>
<keyword evidence="11 15" id="KW-1176">Cytoplasmic inwards viral transport</keyword>
<feature type="disulfide bond" evidence="15">
    <location>
        <begin position="19"/>
        <end position="25"/>
    </location>
</feature>
<evidence type="ECO:0000256" key="15">
    <source>
        <dbReference type="HAMAP-Rule" id="MF_04003"/>
    </source>
</evidence>
<keyword evidence="12 15" id="KW-0238">DNA-binding</keyword>
<keyword evidence="10" id="KW-1039">Host endosome</keyword>
<evidence type="ECO:0000256" key="13">
    <source>
        <dbReference type="ARBA" id="ARBA00023157"/>
    </source>
</evidence>
<keyword evidence="4 15" id="KW-1048">Host nucleus</keyword>
<evidence type="ECO:0000256" key="2">
    <source>
        <dbReference type="ARBA" id="ARBA00022553"/>
    </source>
</evidence>
<evidence type="ECO:0000256" key="10">
    <source>
        <dbReference type="ARBA" id="ARBA00023046"/>
    </source>
</evidence>
<evidence type="ECO:0000313" key="17">
    <source>
        <dbReference type="Proteomes" id="UP000174756"/>
    </source>
</evidence>
<keyword evidence="5 15" id="KW-0945">Host-virus interaction</keyword>
<evidence type="ECO:0000256" key="11">
    <source>
        <dbReference type="ARBA" id="ARBA00023120"/>
    </source>
</evidence>
<keyword evidence="7 15" id="KW-0946">Virion</keyword>